<dbReference type="EMBL" id="NJBN01000006">
    <property type="protein sequence ID" value="TKJ39978.1"/>
    <property type="molecule type" value="Genomic_DNA"/>
</dbReference>
<protein>
    <submittedName>
        <fullName evidence="2">Uncharacterized protein</fullName>
    </submittedName>
</protein>
<organism evidence="2 3">
    <name type="scientific">candidate division LCP-89 bacterium B3_LCP</name>
    <dbReference type="NCBI Taxonomy" id="2012998"/>
    <lineage>
        <taxon>Bacteria</taxon>
        <taxon>Pseudomonadati</taxon>
        <taxon>Bacteria division LCP-89</taxon>
    </lineage>
</organism>
<evidence type="ECO:0000256" key="1">
    <source>
        <dbReference type="SAM" id="Phobius"/>
    </source>
</evidence>
<keyword evidence="1" id="KW-1133">Transmembrane helix</keyword>
<evidence type="ECO:0000313" key="3">
    <source>
        <dbReference type="Proteomes" id="UP000319619"/>
    </source>
</evidence>
<keyword evidence="1" id="KW-0472">Membrane</keyword>
<sequence length="184" mass="21454">MNFSSRNTITLRWFDCRRLLKKDDGVTFIEVLVTFVMLVAAAVITAQTMFFGNRFLDVNMHKQQVLRIVQVELEYWIGQMYTHTRDNQNEPWPIDQTMKGSTEYPYKVVPLEPGSPIMVNLFYGPIQERKTDPTYINELGELKVAYYAITVWAEWVEPHGKSVQRFCKDLGNEISLTTYSQKPS</sequence>
<feature type="transmembrane region" description="Helical" evidence="1">
    <location>
        <begin position="28"/>
        <end position="52"/>
    </location>
</feature>
<name>A0A532UYE8_UNCL8</name>
<dbReference type="Proteomes" id="UP000319619">
    <property type="component" value="Unassembled WGS sequence"/>
</dbReference>
<reference evidence="2 3" key="1">
    <citation type="submission" date="2017-06" db="EMBL/GenBank/DDBJ databases">
        <title>Novel microbial phyla capable of carbon fixation and sulfur reduction in deep-sea sediments.</title>
        <authorList>
            <person name="Huang J."/>
            <person name="Baker B."/>
            <person name="Wang Y."/>
        </authorList>
    </citation>
    <scope>NUCLEOTIDE SEQUENCE [LARGE SCALE GENOMIC DNA]</scope>
    <source>
        <strain evidence="2">B3_LCP</strain>
    </source>
</reference>
<keyword evidence="1" id="KW-0812">Transmembrane</keyword>
<gene>
    <name evidence="2" type="ORF">CEE37_09585</name>
</gene>
<proteinExistence type="predicted"/>
<comment type="caution">
    <text evidence="2">The sequence shown here is derived from an EMBL/GenBank/DDBJ whole genome shotgun (WGS) entry which is preliminary data.</text>
</comment>
<accession>A0A532UYE8</accession>
<dbReference type="AlphaFoldDB" id="A0A532UYE8"/>
<evidence type="ECO:0000313" key="2">
    <source>
        <dbReference type="EMBL" id="TKJ39978.1"/>
    </source>
</evidence>